<feature type="domain" description="Reverse transcriptase Ty1/copia-type" evidence="1">
    <location>
        <begin position="233"/>
        <end position="395"/>
    </location>
</feature>
<name>A0AAE0FVE0_9CHLO</name>
<organism evidence="2 3">
    <name type="scientific">Cymbomonas tetramitiformis</name>
    <dbReference type="NCBI Taxonomy" id="36881"/>
    <lineage>
        <taxon>Eukaryota</taxon>
        <taxon>Viridiplantae</taxon>
        <taxon>Chlorophyta</taxon>
        <taxon>Pyramimonadophyceae</taxon>
        <taxon>Pyramimonadales</taxon>
        <taxon>Pyramimonadaceae</taxon>
        <taxon>Cymbomonas</taxon>
    </lineage>
</organism>
<keyword evidence="3" id="KW-1185">Reference proteome</keyword>
<dbReference type="Pfam" id="PF07727">
    <property type="entry name" value="RVT_2"/>
    <property type="match status" value="1"/>
</dbReference>
<dbReference type="EMBL" id="LGRX02013117">
    <property type="protein sequence ID" value="KAK3266412.1"/>
    <property type="molecule type" value="Genomic_DNA"/>
</dbReference>
<accession>A0AAE0FVE0</accession>
<comment type="caution">
    <text evidence="2">The sequence shown here is derived from an EMBL/GenBank/DDBJ whole genome shotgun (WGS) entry which is preliminary data.</text>
</comment>
<dbReference type="AlphaFoldDB" id="A0AAE0FVE0"/>
<dbReference type="InterPro" id="IPR013103">
    <property type="entry name" value="RVT_2"/>
</dbReference>
<reference evidence="2 3" key="1">
    <citation type="journal article" date="2015" name="Genome Biol. Evol.">
        <title>Comparative Genomics of a Bacterivorous Green Alga Reveals Evolutionary Causalities and Consequences of Phago-Mixotrophic Mode of Nutrition.</title>
        <authorList>
            <person name="Burns J.A."/>
            <person name="Paasch A."/>
            <person name="Narechania A."/>
            <person name="Kim E."/>
        </authorList>
    </citation>
    <scope>NUCLEOTIDE SEQUENCE [LARGE SCALE GENOMIC DNA]</scope>
    <source>
        <strain evidence="2 3">PLY_AMNH</strain>
    </source>
</reference>
<dbReference type="Proteomes" id="UP001190700">
    <property type="component" value="Unassembled WGS sequence"/>
</dbReference>
<proteinExistence type="predicted"/>
<evidence type="ECO:0000313" key="3">
    <source>
        <dbReference type="Proteomes" id="UP001190700"/>
    </source>
</evidence>
<protein>
    <recommendedName>
        <fullName evidence="1">Reverse transcriptase Ty1/copia-type domain-containing protein</fullName>
    </recommendedName>
</protein>
<sequence length="396" mass="44917">MVRIMRECLRSSRMMTVRMEINMSGGHAPQLRACLHLVMKVTKMMRILRTCLNSSRMKTVKMEILWACLIWSLMMKVMVEQKKDTFWTSLRVNLEGSPSRYAMLGNLDRSHNDCHPLFAVVRVDSGGKALETVIVCGRALEAHAYPYCVVLLSNYAALDLPSGKVHFPTEQMCLAVSSAMKGDGLLPSGVTEPKTYKQALSTPDADEWIAAVNREMSSLVNDKKALEMVDFDDVPAEARVLNMTLILKVKLTKDRRLDRRKGRICVQGNKQVYGEDYLDTFAPCTQLSSVRLVIILALNLCLRVYHMDVETAFLNSELQEVLYVRLPSGLRYGGRSYARLRNAVYGLKQAGRAWFVISDAFIMGYDKRMQKSQVEPCLYYPHDGDLWVILLCYVDG</sequence>
<evidence type="ECO:0000259" key="1">
    <source>
        <dbReference type="Pfam" id="PF07727"/>
    </source>
</evidence>
<gene>
    <name evidence="2" type="ORF">CYMTET_24959</name>
</gene>
<evidence type="ECO:0000313" key="2">
    <source>
        <dbReference type="EMBL" id="KAK3266412.1"/>
    </source>
</evidence>